<sequence>MTFVERRKPPLTRCASERARLGTRPTVDCRPEIITRKMVSPGGVMATLYDLPESRQRNFLWLLASRFRLATDLGFDPRATTFGSELRVSLVDDAWIELSWSHPCRTVIPDSFLWRHYATDDPARPFGPTMGDLLDGAPMPESRLCAMLSTETWSASPAAQAAFALRGRPSEEFTKTESARLEDWRERAEGYIEKVRHRGILGPPRPGGRRIGTGPTPTATSCAAMMLSRSRAPSICYQSLTPTAAPTRPTSGRRR</sequence>
<protein>
    <submittedName>
        <fullName evidence="2">Uncharacterized protein</fullName>
    </submittedName>
</protein>
<dbReference type="AlphaFoldDB" id="A0A840QFN2"/>
<organism evidence="2 3">
    <name type="scientific">Saccharopolyspora phatthalungensis</name>
    <dbReference type="NCBI Taxonomy" id="664693"/>
    <lineage>
        <taxon>Bacteria</taxon>
        <taxon>Bacillati</taxon>
        <taxon>Actinomycetota</taxon>
        <taxon>Actinomycetes</taxon>
        <taxon>Pseudonocardiales</taxon>
        <taxon>Pseudonocardiaceae</taxon>
        <taxon>Saccharopolyspora</taxon>
    </lineage>
</organism>
<name>A0A840QFN2_9PSEU</name>
<evidence type="ECO:0000313" key="2">
    <source>
        <dbReference type="EMBL" id="MBB5157409.1"/>
    </source>
</evidence>
<reference evidence="2 3" key="1">
    <citation type="submission" date="2020-08" db="EMBL/GenBank/DDBJ databases">
        <title>Sequencing the genomes of 1000 actinobacteria strains.</title>
        <authorList>
            <person name="Klenk H.-P."/>
        </authorList>
    </citation>
    <scope>NUCLEOTIDE SEQUENCE [LARGE SCALE GENOMIC DNA]</scope>
    <source>
        <strain evidence="2 3">DSM 45584</strain>
    </source>
</reference>
<dbReference type="EMBL" id="JACHIW010000001">
    <property type="protein sequence ID" value="MBB5157409.1"/>
    <property type="molecule type" value="Genomic_DNA"/>
</dbReference>
<gene>
    <name evidence="2" type="ORF">BJ970_004943</name>
</gene>
<comment type="caution">
    <text evidence="2">The sequence shown here is derived from an EMBL/GenBank/DDBJ whole genome shotgun (WGS) entry which is preliminary data.</text>
</comment>
<accession>A0A840QFN2</accession>
<keyword evidence="3" id="KW-1185">Reference proteome</keyword>
<evidence type="ECO:0000256" key="1">
    <source>
        <dbReference type="SAM" id="MobiDB-lite"/>
    </source>
</evidence>
<proteinExistence type="predicted"/>
<feature type="region of interest" description="Disordered" evidence="1">
    <location>
        <begin position="198"/>
        <end position="219"/>
    </location>
</feature>
<evidence type="ECO:0000313" key="3">
    <source>
        <dbReference type="Proteomes" id="UP000584374"/>
    </source>
</evidence>
<dbReference type="Proteomes" id="UP000584374">
    <property type="component" value="Unassembled WGS sequence"/>
</dbReference>